<evidence type="ECO:0008006" key="3">
    <source>
        <dbReference type="Google" id="ProtNLM"/>
    </source>
</evidence>
<name>A0ABX2RKX6_9ACTN</name>
<dbReference type="EMBL" id="JACCCQ010000001">
    <property type="protein sequence ID" value="NYF56770.1"/>
    <property type="molecule type" value="Genomic_DNA"/>
</dbReference>
<organism evidence="1 2">
    <name type="scientific">Micromonospora purpureochromogenes</name>
    <dbReference type="NCBI Taxonomy" id="47872"/>
    <lineage>
        <taxon>Bacteria</taxon>
        <taxon>Bacillati</taxon>
        <taxon>Actinomycetota</taxon>
        <taxon>Actinomycetes</taxon>
        <taxon>Micromonosporales</taxon>
        <taxon>Micromonosporaceae</taxon>
        <taxon>Micromonospora</taxon>
    </lineage>
</organism>
<keyword evidence="2" id="KW-1185">Reference proteome</keyword>
<dbReference type="Proteomes" id="UP000631553">
    <property type="component" value="Unassembled WGS sequence"/>
</dbReference>
<accession>A0ABX2RKX6</accession>
<reference evidence="1 2" key="1">
    <citation type="submission" date="2020-07" db="EMBL/GenBank/DDBJ databases">
        <title>Sequencing the genomes of 1000 actinobacteria strains.</title>
        <authorList>
            <person name="Klenk H.-P."/>
        </authorList>
    </citation>
    <scope>NUCLEOTIDE SEQUENCE [LARGE SCALE GENOMIC DNA]</scope>
    <source>
        <strain evidence="1 2">DSM 43814</strain>
    </source>
</reference>
<proteinExistence type="predicted"/>
<gene>
    <name evidence="1" type="ORF">HDA35_002601</name>
</gene>
<evidence type="ECO:0000313" key="1">
    <source>
        <dbReference type="EMBL" id="NYF56770.1"/>
    </source>
</evidence>
<evidence type="ECO:0000313" key="2">
    <source>
        <dbReference type="Proteomes" id="UP000631553"/>
    </source>
</evidence>
<sequence length="272" mass="29005">MRLRACAAGAVLLAFIAGCTEEAPKPSAEVVAVDAALAKLRASRSYVVEFDLEITIGVPTAKLVGEGRYRSGDEPASAVTAEVSNSLRPTRIGDFALTNVDGVRYARSTAIRTPAGRPWVRLAGDEKSESRYALAVAWLPPTDPLLWLDLMWRPDRGSSKQFYGKGSERVGDLPTTHYIGSCRSGVGCAGPQLAAWLERNAPETAFVNVGVWIDGDGQIRRFSANSILGLDDGSSYQFSIRAVVRDHGARVQVEPPPAGQVVDAAAIPKPSA</sequence>
<protein>
    <recommendedName>
        <fullName evidence="3">Lipoprotein LprG</fullName>
    </recommendedName>
</protein>
<comment type="caution">
    <text evidence="1">The sequence shown here is derived from an EMBL/GenBank/DDBJ whole genome shotgun (WGS) entry which is preliminary data.</text>
</comment>
<dbReference type="RefSeq" id="WP_179802991.1">
    <property type="nucleotide sequence ID" value="NZ_JACCCQ010000001.1"/>
</dbReference>
<dbReference type="Gene3D" id="2.50.20.20">
    <property type="match status" value="1"/>
</dbReference>
<dbReference type="PROSITE" id="PS51257">
    <property type="entry name" value="PROKAR_LIPOPROTEIN"/>
    <property type="match status" value="1"/>
</dbReference>